<gene>
    <name evidence="2" type="ORF">PPACK8108_LOCUS12903</name>
</gene>
<feature type="region of interest" description="Disordered" evidence="1">
    <location>
        <begin position="207"/>
        <end position="228"/>
    </location>
</feature>
<feature type="region of interest" description="Disordered" evidence="1">
    <location>
        <begin position="290"/>
        <end position="420"/>
    </location>
</feature>
<keyword evidence="3" id="KW-1185">Reference proteome</keyword>
<name>A0AAV0B4Q1_PHAPC</name>
<dbReference type="AlphaFoldDB" id="A0AAV0B4Q1"/>
<feature type="compositionally biased region" description="Basic and acidic residues" evidence="1">
    <location>
        <begin position="290"/>
        <end position="309"/>
    </location>
</feature>
<evidence type="ECO:0000256" key="1">
    <source>
        <dbReference type="SAM" id="MobiDB-lite"/>
    </source>
</evidence>
<sequence>MLTIKYEQAANKNEARLETGKALMDKSGKKYQKKTLISSIDNAKVSSEKVLSSPSNFFVKSDLQKSNKQLNNYQTQHVKEKSGAEKVKGSGMLEFLEKKKTPVVEDVFFSYKQNKEVQNTQKSEKEIISASGKSSLTKTVGSQFDSVRDQEKIEKEVGKKIEASHNQNPEKIILTEVKNRKQKNIATSIIASSGKEMKINALKIPSAPKNSITKPSSSHNPINTNKKIKNTEKFSVNDAKSREDLNKEVRVEDKTFIENAINKNNEDLMIKEKSKKLELDASDMKEKLNVNENLKKSENEIKNQKEISKSRNASNLLKFEEPTSSSSNKPPNKFKDLAEKKANPTSDGATKVSTESFPGVIIKSPENNIESALPSSGNTLEKSDRAKHDKEKTPNFSVKNKLNNSKSEAKEAFSNNELKAQPKSVPPIAYVKFNKNEDKGLLEVENRSTEGGDFLERLPGKTILIEESDGTLIGGQDPFKTKKTNYQNIELSLDYLLNENLRSTIKLHKYGDEKIKFKNLGFWKSKIKEYFLDYENVLKTWMEKNFNPHIMIHMGIILGFKYVKEVHAPIEVCFGSEMERFLDSFLRDPLKYKNAENWYIKKMPRFEGQRRILALRKQIQQYVVSKKWLAIIERTQGYPVQTDEILGIEKQFTINLCESEILLRDDLFEDGKFHQPIPAIVKEAFGEEEALRRVKLLEFLKYRNSPHKWWRDQQNYDNLNLKNGVDFHKALKVADILQFGWYSFADSTSWGRMTIDEAFFSFMDVLKSSKNSIPWKESPERNWLISCKNENYFEKLIIFATHASEKQNLISEKIAKDPRRLDDWEKMFNRSIKDLKKNSLGDTIIWWDLGHKPQMLFVIEERVEPILEHLKNGWKHKFQESWKLLMRNVDIRSMVIDYCTFFHRNLNESTEKQLQNIVLGEILEVKEGKITAENSQTIKKELSGLVEYHKNIPLSTQILNYLYDYAYIVARTMFG</sequence>
<feature type="compositionally biased region" description="Polar residues" evidence="1">
    <location>
        <begin position="208"/>
        <end position="221"/>
    </location>
</feature>
<proteinExistence type="predicted"/>
<dbReference type="Proteomes" id="UP001153365">
    <property type="component" value="Unassembled WGS sequence"/>
</dbReference>
<dbReference type="EMBL" id="CALTRL010003165">
    <property type="protein sequence ID" value="CAH7678292.1"/>
    <property type="molecule type" value="Genomic_DNA"/>
</dbReference>
<accession>A0AAV0B4Q1</accession>
<feature type="compositionally biased region" description="Polar residues" evidence="1">
    <location>
        <begin position="365"/>
        <end position="380"/>
    </location>
</feature>
<feature type="compositionally biased region" description="Polar residues" evidence="1">
    <location>
        <begin position="343"/>
        <end position="356"/>
    </location>
</feature>
<reference evidence="2" key="1">
    <citation type="submission" date="2022-06" db="EMBL/GenBank/DDBJ databases">
        <authorList>
            <consortium name="SYNGENTA / RWTH Aachen University"/>
        </authorList>
    </citation>
    <scope>NUCLEOTIDE SEQUENCE</scope>
</reference>
<comment type="caution">
    <text evidence="2">The sequence shown here is derived from an EMBL/GenBank/DDBJ whole genome shotgun (WGS) entry which is preliminary data.</text>
</comment>
<evidence type="ECO:0000313" key="3">
    <source>
        <dbReference type="Proteomes" id="UP001153365"/>
    </source>
</evidence>
<protein>
    <submittedName>
        <fullName evidence="2">Expressed protein</fullName>
    </submittedName>
</protein>
<organism evidence="2 3">
    <name type="scientific">Phakopsora pachyrhizi</name>
    <name type="common">Asian soybean rust disease fungus</name>
    <dbReference type="NCBI Taxonomy" id="170000"/>
    <lineage>
        <taxon>Eukaryota</taxon>
        <taxon>Fungi</taxon>
        <taxon>Dikarya</taxon>
        <taxon>Basidiomycota</taxon>
        <taxon>Pucciniomycotina</taxon>
        <taxon>Pucciniomycetes</taxon>
        <taxon>Pucciniales</taxon>
        <taxon>Phakopsoraceae</taxon>
        <taxon>Phakopsora</taxon>
    </lineage>
</organism>
<feature type="compositionally biased region" description="Polar residues" evidence="1">
    <location>
        <begin position="394"/>
        <end position="406"/>
    </location>
</feature>
<evidence type="ECO:0000313" key="2">
    <source>
        <dbReference type="EMBL" id="CAH7678292.1"/>
    </source>
</evidence>
<feature type="compositionally biased region" description="Basic and acidic residues" evidence="1">
    <location>
        <begin position="333"/>
        <end position="342"/>
    </location>
</feature>
<feature type="compositionally biased region" description="Basic and acidic residues" evidence="1">
    <location>
        <begin position="381"/>
        <end position="393"/>
    </location>
</feature>